<accession>A0A2A8AV07</accession>
<evidence type="ECO:0000313" key="2">
    <source>
        <dbReference type="Proteomes" id="UP000220045"/>
    </source>
</evidence>
<organism evidence="1 2">
    <name type="scientific">Bacillus wiedmannii</name>
    <dbReference type="NCBI Taxonomy" id="1890302"/>
    <lineage>
        <taxon>Bacteria</taxon>
        <taxon>Bacillati</taxon>
        <taxon>Bacillota</taxon>
        <taxon>Bacilli</taxon>
        <taxon>Bacillales</taxon>
        <taxon>Bacillaceae</taxon>
        <taxon>Bacillus</taxon>
        <taxon>Bacillus cereus group</taxon>
    </lineage>
</organism>
<proteinExistence type="predicted"/>
<dbReference type="Proteomes" id="UP000220045">
    <property type="component" value="Unassembled WGS sequence"/>
</dbReference>
<evidence type="ECO:0000313" key="1">
    <source>
        <dbReference type="EMBL" id="PEJ09378.1"/>
    </source>
</evidence>
<sequence>MLFISSATLCNIFQQNSTNPIVTSNGFQFGYIFVTVMLHSKKRKRVVIVLTQNHFGIRLYNQPVHFTLFIYVQLTTQLLFSHPHLE</sequence>
<gene>
    <name evidence="1" type="ORF">CN684_09075</name>
</gene>
<reference evidence="1 2" key="1">
    <citation type="submission" date="2017-09" db="EMBL/GenBank/DDBJ databases">
        <title>Large-scale bioinformatics analysis of Bacillus genomes uncovers conserved roles of natural products in bacterial physiology.</title>
        <authorList>
            <consortium name="Agbiome Team Llc"/>
            <person name="Bleich R.M."/>
            <person name="Grubbs K.J."/>
            <person name="Santa Maria K.C."/>
            <person name="Allen S.E."/>
            <person name="Farag S."/>
            <person name="Shank E.A."/>
            <person name="Bowers A."/>
        </authorList>
    </citation>
    <scope>NUCLEOTIDE SEQUENCE [LARGE SCALE GENOMIC DNA]</scope>
    <source>
        <strain evidence="1 2">AFS004017</strain>
    </source>
</reference>
<protein>
    <submittedName>
        <fullName evidence="1">Uncharacterized protein</fullName>
    </submittedName>
</protein>
<dbReference type="AlphaFoldDB" id="A0A2A8AV07"/>
<name>A0A2A8AV07_9BACI</name>
<dbReference type="EMBL" id="NUEL01000011">
    <property type="protein sequence ID" value="PEJ09378.1"/>
    <property type="molecule type" value="Genomic_DNA"/>
</dbReference>
<comment type="caution">
    <text evidence="1">The sequence shown here is derived from an EMBL/GenBank/DDBJ whole genome shotgun (WGS) entry which is preliminary data.</text>
</comment>